<dbReference type="AlphaFoldDB" id="A0A1B7WZC2"/>
<reference evidence="1 2" key="1">
    <citation type="submission" date="2015-09" db="EMBL/GenBank/DDBJ databases">
        <title>Aphanizomenon flos-aquae WA102.</title>
        <authorList>
            <person name="Driscoll C."/>
        </authorList>
    </citation>
    <scope>NUCLEOTIDE SEQUENCE [LARGE SCALE GENOMIC DNA]</scope>
    <source>
        <strain evidence="1">WA102</strain>
    </source>
</reference>
<evidence type="ECO:0000313" key="2">
    <source>
        <dbReference type="Proteomes" id="UP000092093"/>
    </source>
</evidence>
<sequence>MYCDIQGKSVERIIENWSVLIDISPGKFMQFYVLTDSLEKFNLYYSLLSAKLNLIDGGELVLRPQSLSLYQEIMLKLPLTAQNYSFAVKTFNESWNAKPEQDKDYFNNRWRFGHDYDQELMEDKVLKEALKDFEGKIVIFTWVDDTNPKITRVAMASQFKSGAIKPVEK</sequence>
<dbReference type="Proteomes" id="UP000092093">
    <property type="component" value="Unassembled WGS sequence"/>
</dbReference>
<accession>A0A1B7WZC2</accession>
<evidence type="ECO:0000313" key="1">
    <source>
        <dbReference type="EMBL" id="OBQ42410.1"/>
    </source>
</evidence>
<dbReference type="EMBL" id="LJOW01000106">
    <property type="protein sequence ID" value="OBQ42410.1"/>
    <property type="molecule type" value="Genomic_DNA"/>
</dbReference>
<gene>
    <name evidence="1" type="ORF">AN484_17840</name>
</gene>
<protein>
    <submittedName>
        <fullName evidence="1">Uncharacterized protein</fullName>
    </submittedName>
</protein>
<comment type="caution">
    <text evidence="1">The sequence shown here is derived from an EMBL/GenBank/DDBJ whole genome shotgun (WGS) entry which is preliminary data.</text>
</comment>
<name>A0A1B7WZC2_APHFL</name>
<organism evidence="1 2">
    <name type="scientific">Aphanizomenon flos-aquae WA102</name>
    <dbReference type="NCBI Taxonomy" id="1710896"/>
    <lineage>
        <taxon>Bacteria</taxon>
        <taxon>Bacillati</taxon>
        <taxon>Cyanobacteriota</taxon>
        <taxon>Cyanophyceae</taxon>
        <taxon>Nostocales</taxon>
        <taxon>Aphanizomenonaceae</taxon>
        <taxon>Aphanizomenon</taxon>
    </lineage>
</organism>
<proteinExistence type="predicted"/>